<name>A0A426XQN2_ENSVE</name>
<reference evidence="1 2" key="1">
    <citation type="journal article" date="2014" name="Agronomy (Basel)">
        <title>A Draft Genome Sequence for Ensete ventricosum, the Drought-Tolerant Tree Against Hunger.</title>
        <authorList>
            <person name="Harrison J."/>
            <person name="Moore K.A."/>
            <person name="Paszkiewicz K."/>
            <person name="Jones T."/>
            <person name="Grant M."/>
            <person name="Ambacheew D."/>
            <person name="Muzemil S."/>
            <person name="Studholme D.J."/>
        </authorList>
    </citation>
    <scope>NUCLEOTIDE SEQUENCE [LARGE SCALE GENOMIC DNA]</scope>
</reference>
<evidence type="ECO:0000313" key="2">
    <source>
        <dbReference type="Proteomes" id="UP000287651"/>
    </source>
</evidence>
<accession>A0A426XQN2</accession>
<dbReference type="AlphaFoldDB" id="A0A426XQN2"/>
<sequence length="165" mass="17488">MGVETEGCVRNARIRSLTRSRGAVRVLAEAPAMAPDVKSTAPSGINASSTRGCLNQLLRRRERLPPTPVLLLPLPDGQSDAAVGYGRECGTTRREPPGGRVWDATPPPPASHCSLLSASPAEIRGNEATREPETVHDANWLVFLEGPFPTCTGPSSCPSLILSLI</sequence>
<evidence type="ECO:0000313" key="1">
    <source>
        <dbReference type="EMBL" id="RRT41732.1"/>
    </source>
</evidence>
<proteinExistence type="predicted"/>
<dbReference type="EMBL" id="AMZH03018340">
    <property type="protein sequence ID" value="RRT41732.1"/>
    <property type="molecule type" value="Genomic_DNA"/>
</dbReference>
<gene>
    <name evidence="1" type="ORF">B296_00054960</name>
</gene>
<protein>
    <submittedName>
        <fullName evidence="1">Uncharacterized protein</fullName>
    </submittedName>
</protein>
<comment type="caution">
    <text evidence="1">The sequence shown here is derived from an EMBL/GenBank/DDBJ whole genome shotgun (WGS) entry which is preliminary data.</text>
</comment>
<dbReference type="Proteomes" id="UP000287651">
    <property type="component" value="Unassembled WGS sequence"/>
</dbReference>
<organism evidence="1 2">
    <name type="scientific">Ensete ventricosum</name>
    <name type="common">Abyssinian banana</name>
    <name type="synonym">Musa ensete</name>
    <dbReference type="NCBI Taxonomy" id="4639"/>
    <lineage>
        <taxon>Eukaryota</taxon>
        <taxon>Viridiplantae</taxon>
        <taxon>Streptophyta</taxon>
        <taxon>Embryophyta</taxon>
        <taxon>Tracheophyta</taxon>
        <taxon>Spermatophyta</taxon>
        <taxon>Magnoliopsida</taxon>
        <taxon>Liliopsida</taxon>
        <taxon>Zingiberales</taxon>
        <taxon>Musaceae</taxon>
        <taxon>Ensete</taxon>
    </lineage>
</organism>